<name>A0A3E2GY03_SCYLI</name>
<dbReference type="InterPro" id="IPR050300">
    <property type="entry name" value="GDXG_lipolytic_enzyme"/>
</dbReference>
<evidence type="ECO:0000256" key="1">
    <source>
        <dbReference type="ARBA" id="ARBA00022801"/>
    </source>
</evidence>
<dbReference type="Pfam" id="PF07859">
    <property type="entry name" value="Abhydrolase_3"/>
    <property type="match status" value="1"/>
</dbReference>
<gene>
    <name evidence="3" type="ORF">B7463_g10313</name>
</gene>
<accession>A0A3E2GY03</accession>
<evidence type="ECO:0000313" key="4">
    <source>
        <dbReference type="Proteomes" id="UP000258309"/>
    </source>
</evidence>
<comment type="caution">
    <text evidence="3">The sequence shown here is derived from an EMBL/GenBank/DDBJ whole genome shotgun (WGS) entry which is preliminary data.</text>
</comment>
<keyword evidence="4" id="KW-1185">Reference proteome</keyword>
<dbReference type="InterPro" id="IPR013094">
    <property type="entry name" value="AB_hydrolase_3"/>
</dbReference>
<dbReference type="STRING" id="5539.A0A3E2GY03"/>
<dbReference type="PANTHER" id="PTHR48081">
    <property type="entry name" value="AB HYDROLASE SUPERFAMILY PROTEIN C4A8.06C"/>
    <property type="match status" value="1"/>
</dbReference>
<dbReference type="InterPro" id="IPR029058">
    <property type="entry name" value="AB_hydrolase_fold"/>
</dbReference>
<organism evidence="3 4">
    <name type="scientific">Scytalidium lignicola</name>
    <name type="common">Hyphomycete</name>
    <dbReference type="NCBI Taxonomy" id="5539"/>
    <lineage>
        <taxon>Eukaryota</taxon>
        <taxon>Fungi</taxon>
        <taxon>Dikarya</taxon>
        <taxon>Ascomycota</taxon>
        <taxon>Pezizomycotina</taxon>
        <taxon>Leotiomycetes</taxon>
        <taxon>Leotiomycetes incertae sedis</taxon>
        <taxon>Scytalidium</taxon>
    </lineage>
</organism>
<dbReference type="EMBL" id="NCSJ02000290">
    <property type="protein sequence ID" value="RFU26024.1"/>
    <property type="molecule type" value="Genomic_DNA"/>
</dbReference>
<dbReference type="SUPFAM" id="SSF53474">
    <property type="entry name" value="alpha/beta-Hydrolases"/>
    <property type="match status" value="1"/>
</dbReference>
<dbReference type="GO" id="GO:0016787">
    <property type="term" value="F:hydrolase activity"/>
    <property type="evidence" value="ECO:0007669"/>
    <property type="project" value="UniProtKB-KW"/>
</dbReference>
<evidence type="ECO:0000259" key="2">
    <source>
        <dbReference type="Pfam" id="PF07859"/>
    </source>
</evidence>
<dbReference type="PANTHER" id="PTHR48081:SF8">
    <property type="entry name" value="ALPHA_BETA HYDROLASE FOLD-3 DOMAIN-CONTAINING PROTEIN-RELATED"/>
    <property type="match status" value="1"/>
</dbReference>
<feature type="non-terminal residue" evidence="3">
    <location>
        <position position="1"/>
    </location>
</feature>
<dbReference type="OrthoDB" id="408631at2759"/>
<evidence type="ECO:0000313" key="3">
    <source>
        <dbReference type="EMBL" id="RFU26024.1"/>
    </source>
</evidence>
<dbReference type="Proteomes" id="UP000258309">
    <property type="component" value="Unassembled WGS sequence"/>
</dbReference>
<feature type="domain" description="Alpha/beta hydrolase fold-3" evidence="2">
    <location>
        <begin position="99"/>
        <end position="311"/>
    </location>
</feature>
<keyword evidence="1" id="KW-0378">Hydrolase</keyword>
<reference evidence="3 4" key="1">
    <citation type="submission" date="2018-05" db="EMBL/GenBank/DDBJ databases">
        <title>Draft genome sequence of Scytalidium lignicola DSM 105466, a ubiquitous saprotrophic fungus.</title>
        <authorList>
            <person name="Buettner E."/>
            <person name="Gebauer A.M."/>
            <person name="Hofrichter M."/>
            <person name="Liers C."/>
            <person name="Kellner H."/>
        </authorList>
    </citation>
    <scope>NUCLEOTIDE SEQUENCE [LARGE SCALE GENOMIC DNA]</scope>
    <source>
        <strain evidence="3 4">DSM 105466</strain>
    </source>
</reference>
<proteinExistence type="predicted"/>
<dbReference type="AlphaFoldDB" id="A0A3E2GY03"/>
<feature type="non-terminal residue" evidence="3">
    <location>
        <position position="338"/>
    </location>
</feature>
<sequence length="338" mass="37119">MSIDLTKQELLALATTHPELEKILATTPPKKSFDEQGNDIKTIRVNLAAAKKALTAATAATGDVGYVEEDRKIPVRDGSRIAIRIHSPKLPPADGCPGLVVYHGGGFCLGGLDNEVALCRKWTEFGGVAVNVDYRLAPEHPFPIPVEDAYDALVWTSQHTSNLGINPKKGFVAAGISAGANFVAVVSHLYRDAGLSPPLTGQYLSIPTVCDALFIPNEFKDMFLSHDQCKSALVLNQGSLDMFDRLYNAEANSPLRSPILFPSHEGLPSAYLQVCGADPLRDEGLIYEKLLKRNGVKTRLDIFKGLSHSFWSFWPETDFSRDFQIKTQEGLRWLLEQV</sequence>
<protein>
    <recommendedName>
        <fullName evidence="2">Alpha/beta hydrolase fold-3 domain-containing protein</fullName>
    </recommendedName>
</protein>
<dbReference type="Gene3D" id="3.40.50.1820">
    <property type="entry name" value="alpha/beta hydrolase"/>
    <property type="match status" value="1"/>
</dbReference>
<dbReference type="OMA" id="PCRDEAI"/>